<dbReference type="InterPro" id="IPR050669">
    <property type="entry name" value="Hemerythrin"/>
</dbReference>
<dbReference type="NCBIfam" id="TIGR02481">
    <property type="entry name" value="hemeryth_dom"/>
    <property type="match status" value="1"/>
</dbReference>
<dbReference type="CDD" id="cd12107">
    <property type="entry name" value="Hemerythrin"/>
    <property type="match status" value="1"/>
</dbReference>
<evidence type="ECO:0000256" key="1">
    <source>
        <dbReference type="ARBA" id="ARBA00010587"/>
    </source>
</evidence>
<dbReference type="SUPFAM" id="SSF47188">
    <property type="entry name" value="Hemerythrin-like"/>
    <property type="match status" value="1"/>
</dbReference>
<comment type="similarity">
    <text evidence="1">Belongs to the hemerythrin family.</text>
</comment>
<proteinExistence type="inferred from homology"/>
<dbReference type="RefSeq" id="WP_095134552.1">
    <property type="nucleotide sequence ID" value="NZ_NIBG01000015.1"/>
</dbReference>
<dbReference type="InterPro" id="IPR035938">
    <property type="entry name" value="Hemerythrin-like_sf"/>
</dbReference>
<dbReference type="PROSITE" id="PS00550">
    <property type="entry name" value="HEMERYTHRINS"/>
    <property type="match status" value="1"/>
</dbReference>
<dbReference type="GO" id="GO:0046872">
    <property type="term" value="F:metal ion binding"/>
    <property type="evidence" value="ECO:0007669"/>
    <property type="project" value="UniProtKB-KW"/>
</dbReference>
<keyword evidence="2" id="KW-0479">Metal-binding</keyword>
<dbReference type="Proteomes" id="UP000216024">
    <property type="component" value="Unassembled WGS sequence"/>
</dbReference>
<keyword evidence="7" id="KW-1185">Reference proteome</keyword>
<feature type="coiled-coil region" evidence="4">
    <location>
        <begin position="5"/>
        <end position="55"/>
    </location>
</feature>
<evidence type="ECO:0000256" key="4">
    <source>
        <dbReference type="SAM" id="Coils"/>
    </source>
</evidence>
<dbReference type="Pfam" id="PF01814">
    <property type="entry name" value="Hemerythrin"/>
    <property type="match status" value="1"/>
</dbReference>
<dbReference type="InterPro" id="IPR012827">
    <property type="entry name" value="Hemerythrin_metal-bd"/>
</dbReference>
<dbReference type="OrthoDB" id="9797092at2"/>
<accession>A0A267MG96</accession>
<dbReference type="PANTHER" id="PTHR37164:SF1">
    <property type="entry name" value="BACTERIOHEMERYTHRIN"/>
    <property type="match status" value="1"/>
</dbReference>
<evidence type="ECO:0000259" key="5">
    <source>
        <dbReference type="Pfam" id="PF01814"/>
    </source>
</evidence>
<keyword evidence="4" id="KW-0175">Coiled coil</keyword>
<gene>
    <name evidence="6" type="ORF">CCE28_15030</name>
</gene>
<evidence type="ECO:0000313" key="6">
    <source>
        <dbReference type="EMBL" id="PAB58422.1"/>
    </source>
</evidence>
<sequence>MFEWKDEYSRNIKEIDDQHKNLLKIGSKLHEILKLKKHEDNYDEIMEILHELRDYTRYHFDCEEKLLEEHGYEDIYLHKFQHKFFLKKLENLELEDVDENQISVIMGLLVFVSDWIVEHILKTDGEYVEYLNSKGVY</sequence>
<protein>
    <submittedName>
        <fullName evidence="6">Bacteriohemerythrin</fullName>
    </submittedName>
</protein>
<feature type="domain" description="Hemerythrin-like" evidence="5">
    <location>
        <begin position="12"/>
        <end position="130"/>
    </location>
</feature>
<evidence type="ECO:0000256" key="3">
    <source>
        <dbReference type="ARBA" id="ARBA00023004"/>
    </source>
</evidence>
<dbReference type="NCBIfam" id="NF033749">
    <property type="entry name" value="bact_hemeryth"/>
    <property type="match status" value="1"/>
</dbReference>
<keyword evidence="3" id="KW-0408">Iron</keyword>
<dbReference type="AlphaFoldDB" id="A0A267MG96"/>
<evidence type="ECO:0000313" key="7">
    <source>
        <dbReference type="Proteomes" id="UP000216024"/>
    </source>
</evidence>
<organism evidence="6 7">
    <name type="scientific">Anaeromicrobium sediminis</name>
    <dbReference type="NCBI Taxonomy" id="1478221"/>
    <lineage>
        <taxon>Bacteria</taxon>
        <taxon>Bacillati</taxon>
        <taxon>Bacillota</taxon>
        <taxon>Clostridia</taxon>
        <taxon>Peptostreptococcales</taxon>
        <taxon>Thermotaleaceae</taxon>
        <taxon>Anaeromicrobium</taxon>
    </lineage>
</organism>
<dbReference type="EMBL" id="NIBG01000015">
    <property type="protein sequence ID" value="PAB58422.1"/>
    <property type="molecule type" value="Genomic_DNA"/>
</dbReference>
<dbReference type="Gene3D" id="1.20.120.50">
    <property type="entry name" value="Hemerythrin-like"/>
    <property type="match status" value="1"/>
</dbReference>
<dbReference type="PANTHER" id="PTHR37164">
    <property type="entry name" value="BACTERIOHEMERYTHRIN"/>
    <property type="match status" value="1"/>
</dbReference>
<name>A0A267MG96_9FIRM</name>
<comment type="caution">
    <text evidence="6">The sequence shown here is derived from an EMBL/GenBank/DDBJ whole genome shotgun (WGS) entry which is preliminary data.</text>
</comment>
<dbReference type="InterPro" id="IPR016131">
    <property type="entry name" value="Haemerythrin_Fe_BS"/>
</dbReference>
<dbReference type="InterPro" id="IPR012312">
    <property type="entry name" value="Hemerythrin-like"/>
</dbReference>
<evidence type="ECO:0000256" key="2">
    <source>
        <dbReference type="ARBA" id="ARBA00022723"/>
    </source>
</evidence>
<reference evidence="6 7" key="1">
    <citation type="submission" date="2017-06" db="EMBL/GenBank/DDBJ databases">
        <title>Draft genome sequence of anaerobic fermentative bacterium Anaeromicrobium sediminis DY2726D isolated from West Pacific Ocean sediments.</title>
        <authorList>
            <person name="Zeng X."/>
        </authorList>
    </citation>
    <scope>NUCLEOTIDE SEQUENCE [LARGE SCALE GENOMIC DNA]</scope>
    <source>
        <strain evidence="6 7">DY2726D</strain>
    </source>
</reference>